<proteinExistence type="predicted"/>
<evidence type="ECO:0000256" key="1">
    <source>
        <dbReference type="ARBA" id="ARBA00023002"/>
    </source>
</evidence>
<name>A0A417XYK1_9ACTN</name>
<dbReference type="Pfam" id="PF00248">
    <property type="entry name" value="Aldo_ket_red"/>
    <property type="match status" value="1"/>
</dbReference>
<sequence>MASSGSYGPVSQNEARAVVQAAIEAGGCLIDTADVYADGDSERLIGSLLSNSEGALVATKVGLVRDPTSPYGVDIVGRPEYLREAVQNAARRLAVPHIDVVFLHRIDHRVPIEESVGCLSDMVAEGHVRGVGISEASVDSILRAHATHPLSAVQSEYSLWSRDVDSSGALNVLQELQVPFIASSPLGKGFLTGALKWPPSEGAKDSRQKLPRFAQESYLANRSMLPTLRGVAERLDASMAQVALAWVAAKQPRTVAIPATRRVERLLENLASEQVQLDAADVSLLDESFATVRVAGERYADMTFVNR</sequence>
<organism evidence="3 4">
    <name type="scientific">Nocardioides immobilis</name>
    <dbReference type="NCBI Taxonomy" id="2049295"/>
    <lineage>
        <taxon>Bacteria</taxon>
        <taxon>Bacillati</taxon>
        <taxon>Actinomycetota</taxon>
        <taxon>Actinomycetes</taxon>
        <taxon>Propionibacteriales</taxon>
        <taxon>Nocardioidaceae</taxon>
        <taxon>Nocardioides</taxon>
    </lineage>
</organism>
<evidence type="ECO:0000259" key="2">
    <source>
        <dbReference type="Pfam" id="PF00248"/>
    </source>
</evidence>
<dbReference type="Gene3D" id="3.20.20.100">
    <property type="entry name" value="NADP-dependent oxidoreductase domain"/>
    <property type="match status" value="1"/>
</dbReference>
<gene>
    <name evidence="3" type="ORF">D0Z08_19630</name>
</gene>
<dbReference type="SUPFAM" id="SSF51430">
    <property type="entry name" value="NAD(P)-linked oxidoreductase"/>
    <property type="match status" value="1"/>
</dbReference>
<evidence type="ECO:0000313" key="4">
    <source>
        <dbReference type="Proteomes" id="UP000283644"/>
    </source>
</evidence>
<evidence type="ECO:0000313" key="3">
    <source>
        <dbReference type="EMBL" id="RHW25439.1"/>
    </source>
</evidence>
<dbReference type="PANTHER" id="PTHR43625:SF40">
    <property type="entry name" value="ALDO-KETO REDUCTASE YAKC [NADP(+)]"/>
    <property type="match status" value="1"/>
</dbReference>
<dbReference type="GO" id="GO:0016491">
    <property type="term" value="F:oxidoreductase activity"/>
    <property type="evidence" value="ECO:0007669"/>
    <property type="project" value="UniProtKB-KW"/>
</dbReference>
<keyword evidence="4" id="KW-1185">Reference proteome</keyword>
<dbReference type="AlphaFoldDB" id="A0A417XYK1"/>
<feature type="domain" description="NADP-dependent oxidoreductase" evidence="2">
    <location>
        <begin position="2"/>
        <end position="287"/>
    </location>
</feature>
<dbReference type="InterPro" id="IPR036812">
    <property type="entry name" value="NAD(P)_OxRdtase_dom_sf"/>
</dbReference>
<comment type="caution">
    <text evidence="3">The sequence shown here is derived from an EMBL/GenBank/DDBJ whole genome shotgun (WGS) entry which is preliminary data.</text>
</comment>
<dbReference type="EMBL" id="QXGH01000024">
    <property type="protein sequence ID" value="RHW25439.1"/>
    <property type="molecule type" value="Genomic_DNA"/>
</dbReference>
<dbReference type="GO" id="GO:0005737">
    <property type="term" value="C:cytoplasm"/>
    <property type="evidence" value="ECO:0007669"/>
    <property type="project" value="TreeGrafter"/>
</dbReference>
<reference evidence="3 4" key="1">
    <citation type="submission" date="2018-09" db="EMBL/GenBank/DDBJ databases">
        <title>Genome sequencing of Nocardioides immobilis CCTCC AB 2017083 for comparison to Nocardioides silvaticus.</title>
        <authorList>
            <person name="Li C."/>
            <person name="Wang G."/>
        </authorList>
    </citation>
    <scope>NUCLEOTIDE SEQUENCE [LARGE SCALE GENOMIC DNA]</scope>
    <source>
        <strain evidence="3 4">CCTCC AB 2017083</strain>
    </source>
</reference>
<dbReference type="Proteomes" id="UP000283644">
    <property type="component" value="Unassembled WGS sequence"/>
</dbReference>
<dbReference type="PANTHER" id="PTHR43625">
    <property type="entry name" value="AFLATOXIN B1 ALDEHYDE REDUCTASE"/>
    <property type="match status" value="1"/>
</dbReference>
<dbReference type="InterPro" id="IPR023210">
    <property type="entry name" value="NADP_OxRdtase_dom"/>
</dbReference>
<dbReference type="InterPro" id="IPR050791">
    <property type="entry name" value="Aldo-Keto_reductase"/>
</dbReference>
<protein>
    <submittedName>
        <fullName evidence="3">Aldo/keto reductase</fullName>
    </submittedName>
</protein>
<accession>A0A417XYK1</accession>
<keyword evidence="1" id="KW-0560">Oxidoreductase</keyword>